<dbReference type="AlphaFoldDB" id="A0A5B2XFF2"/>
<dbReference type="Gene3D" id="3.30.70.2390">
    <property type="match status" value="1"/>
</dbReference>
<dbReference type="Pfam" id="PF03816">
    <property type="entry name" value="LytR_cpsA_psr"/>
    <property type="match status" value="1"/>
</dbReference>
<evidence type="ECO:0000256" key="3">
    <source>
        <dbReference type="SAM" id="Phobius"/>
    </source>
</evidence>
<dbReference type="PANTHER" id="PTHR33392:SF6">
    <property type="entry name" value="POLYISOPRENYL-TEICHOIC ACID--PEPTIDOGLYCAN TEICHOIC ACID TRANSFERASE TAGU"/>
    <property type="match status" value="1"/>
</dbReference>
<dbReference type="InterPro" id="IPR004474">
    <property type="entry name" value="LytR_CpsA_psr"/>
</dbReference>
<evidence type="ECO:0000313" key="6">
    <source>
        <dbReference type="EMBL" id="KAA2261640.1"/>
    </source>
</evidence>
<reference evidence="6 7" key="1">
    <citation type="submission" date="2019-09" db="EMBL/GenBank/DDBJ databases">
        <title>Goodfellowia gen. nov., a new genus of the Pseudonocardineae related to Actinoalloteichus, containing Goodfellowia coeruleoviolacea gen. nov., comb. nov. gen. nov., comb. nov.</title>
        <authorList>
            <person name="Labeda D."/>
        </authorList>
    </citation>
    <scope>NUCLEOTIDE SEQUENCE [LARGE SCALE GENOMIC DNA]</scope>
    <source>
        <strain evidence="6 7">AN110305</strain>
    </source>
</reference>
<feature type="compositionally biased region" description="Low complexity" evidence="2">
    <location>
        <begin position="451"/>
        <end position="470"/>
    </location>
</feature>
<dbReference type="PANTHER" id="PTHR33392">
    <property type="entry name" value="POLYISOPRENYL-TEICHOIC ACID--PEPTIDOGLYCAN TEICHOIC ACID TRANSFERASE TAGU"/>
    <property type="match status" value="1"/>
</dbReference>
<sequence length="606" mass="63743">MEYEDDRRFPPGGDGRRQPQQGRDGTGRPSSGGPRQDRAPQDRPRVGQGRPVPPRPSGPSGRNQPSGPNPVPRRPIQRDDLAGATDVLSPVSDDRSAPRVESAAVRTARITGRVFVSLVSVLVLLLTGIAWAKIREVKQGITTSQATVAEAPKNKEGAVNILVIGLTTRKGQNGEDLPKDVLEALHAGDGSEGGYNTNTMIVLHIPNDGSKVTAVSVPRDDYVTFVDAPDGQKSGKIKEAYGLAKDQEWNKLYNQGIKDLPTLESRSREAGRNSTIANLTKLLNVPINHFAEISLSGFYDLASQLGGVDVCLNNAVKDPKSGADFPKGKQHLNGAQALAFVRQRDGLQNNDLDRTHRQQAFLASITYKLKNQGVFGNLGALQGLIEVAKKDVVIDDKLDILTFAQEASGLTGGNTEFHTLPIKGYDKIHGQDVNVIDIPQIQAEVKTLFATGSTPPSQAPPATSGATPGSNQGTVPTGSGSTVNVRNGSGQNLAAQNLLDALIPHGFGKGQANSTDARDTSTIFYGTGAKDDADKLGQLLGITVQSSAQAAKGQVSIYLGADFAWPSALPNPNPSGQTQAAPTSAAIPTTGEQGGAVTGGDIPCVD</sequence>
<feature type="region of interest" description="Disordered" evidence="2">
    <location>
        <begin position="451"/>
        <end position="480"/>
    </location>
</feature>
<dbReference type="RefSeq" id="WP_149850435.1">
    <property type="nucleotide sequence ID" value="NZ_VUOB01000027.1"/>
</dbReference>
<evidence type="ECO:0000256" key="2">
    <source>
        <dbReference type="SAM" id="MobiDB-lite"/>
    </source>
</evidence>
<feature type="domain" description="Cell envelope-related transcriptional attenuator" evidence="4">
    <location>
        <begin position="196"/>
        <end position="370"/>
    </location>
</feature>
<comment type="similarity">
    <text evidence="1">Belongs to the LytR/CpsA/Psr (LCP) family.</text>
</comment>
<feature type="region of interest" description="Disordered" evidence="2">
    <location>
        <begin position="1"/>
        <end position="77"/>
    </location>
</feature>
<feature type="compositionally biased region" description="Basic and acidic residues" evidence="2">
    <location>
        <begin position="1"/>
        <end position="17"/>
    </location>
</feature>
<comment type="caution">
    <text evidence="6">The sequence shown here is derived from an EMBL/GenBank/DDBJ whole genome shotgun (WGS) entry which is preliminary data.</text>
</comment>
<organism evidence="6 7">
    <name type="scientific">Solihabitans fulvus</name>
    <dbReference type="NCBI Taxonomy" id="1892852"/>
    <lineage>
        <taxon>Bacteria</taxon>
        <taxon>Bacillati</taxon>
        <taxon>Actinomycetota</taxon>
        <taxon>Actinomycetes</taxon>
        <taxon>Pseudonocardiales</taxon>
        <taxon>Pseudonocardiaceae</taxon>
        <taxon>Solihabitans</taxon>
    </lineage>
</organism>
<proteinExistence type="inferred from homology"/>
<keyword evidence="7" id="KW-1185">Reference proteome</keyword>
<dbReference type="InterPro" id="IPR050922">
    <property type="entry name" value="LytR/CpsA/Psr_CW_biosynth"/>
</dbReference>
<evidence type="ECO:0000313" key="7">
    <source>
        <dbReference type="Proteomes" id="UP000323454"/>
    </source>
</evidence>
<evidence type="ECO:0000256" key="1">
    <source>
        <dbReference type="ARBA" id="ARBA00006068"/>
    </source>
</evidence>
<feature type="domain" description="LytR/CpsA/Psr regulator C-terminal" evidence="5">
    <location>
        <begin position="482"/>
        <end position="563"/>
    </location>
</feature>
<keyword evidence="3" id="KW-0812">Transmembrane</keyword>
<evidence type="ECO:0000259" key="4">
    <source>
        <dbReference type="Pfam" id="PF03816"/>
    </source>
</evidence>
<reference evidence="6 7" key="2">
    <citation type="submission" date="2019-09" db="EMBL/GenBank/DDBJ databases">
        <authorList>
            <person name="Jin C."/>
        </authorList>
    </citation>
    <scope>NUCLEOTIDE SEQUENCE [LARGE SCALE GENOMIC DNA]</scope>
    <source>
        <strain evidence="6 7">AN110305</strain>
    </source>
</reference>
<dbReference type="Proteomes" id="UP000323454">
    <property type="component" value="Unassembled WGS sequence"/>
</dbReference>
<keyword evidence="3" id="KW-1133">Transmembrane helix</keyword>
<keyword evidence="3" id="KW-0472">Membrane</keyword>
<feature type="compositionally biased region" description="Polar residues" evidence="2">
    <location>
        <begin position="471"/>
        <end position="480"/>
    </location>
</feature>
<evidence type="ECO:0000259" key="5">
    <source>
        <dbReference type="Pfam" id="PF13399"/>
    </source>
</evidence>
<dbReference type="Gene3D" id="3.40.630.190">
    <property type="entry name" value="LCP protein"/>
    <property type="match status" value="1"/>
</dbReference>
<dbReference type="OrthoDB" id="9782542at2"/>
<feature type="compositionally biased region" description="Basic and acidic residues" evidence="2">
    <location>
        <begin position="35"/>
        <end position="45"/>
    </location>
</feature>
<feature type="compositionally biased region" description="Polar residues" evidence="2">
    <location>
        <begin position="574"/>
        <end position="591"/>
    </location>
</feature>
<name>A0A5B2XFF2_9PSEU</name>
<protein>
    <submittedName>
        <fullName evidence="6">LytR family transcriptional regulator</fullName>
    </submittedName>
</protein>
<dbReference type="Pfam" id="PF13399">
    <property type="entry name" value="LytR_C"/>
    <property type="match status" value="1"/>
</dbReference>
<feature type="region of interest" description="Disordered" evidence="2">
    <location>
        <begin position="570"/>
        <end position="606"/>
    </location>
</feature>
<accession>A0A5B2XFF2</accession>
<feature type="transmembrane region" description="Helical" evidence="3">
    <location>
        <begin position="114"/>
        <end position="132"/>
    </location>
</feature>
<dbReference type="InterPro" id="IPR027381">
    <property type="entry name" value="LytR/CpsA/Psr_C"/>
</dbReference>
<dbReference type="NCBIfam" id="TIGR00350">
    <property type="entry name" value="lytR_cpsA_psr"/>
    <property type="match status" value="1"/>
</dbReference>
<gene>
    <name evidence="6" type="ORF">F0L68_16335</name>
</gene>
<dbReference type="EMBL" id="VUOB01000027">
    <property type="protein sequence ID" value="KAA2261640.1"/>
    <property type="molecule type" value="Genomic_DNA"/>
</dbReference>
<feature type="compositionally biased region" description="Low complexity" evidence="2">
    <location>
        <begin position="18"/>
        <end position="29"/>
    </location>
</feature>